<gene>
    <name evidence="1" type="ORF">UR38_C0003G0001</name>
</gene>
<feature type="non-terminal residue" evidence="1">
    <location>
        <position position="244"/>
    </location>
</feature>
<organism evidence="1 2">
    <name type="scientific">Candidatus Woesebacteria bacterium GW2011_GWA2_33_28</name>
    <dbReference type="NCBI Taxonomy" id="1618561"/>
    <lineage>
        <taxon>Bacteria</taxon>
        <taxon>Candidatus Woeseibacteriota</taxon>
    </lineage>
</organism>
<evidence type="ECO:0000313" key="2">
    <source>
        <dbReference type="Proteomes" id="UP000033995"/>
    </source>
</evidence>
<dbReference type="AlphaFoldDB" id="A0A0G0A8J7"/>
<dbReference type="Proteomes" id="UP000033995">
    <property type="component" value="Unassembled WGS sequence"/>
</dbReference>
<proteinExistence type="predicted"/>
<sequence>MKTVMNVSTWEYSIKTEAERLIHCAHQIIVGFYKTNNFIVLPYNPNILNAHVVTFPDLPYTKISRFWEQVKKVDVNILPIQTDPKFIDEIVKMLESSYLPVTKFDNLKDLWQKAEKNILKEIYKVIPNKKGVIKKVTIYPTSFGTSSSFNWINKRGEIIIYIRIDQGIHAIAEAIITALTRKDVYGKLEGVWQESEIITDYLITETSISLCQDLRNLTKFKANCGVSEILSYRFLYNFSFCLIP</sequence>
<dbReference type="EMBL" id="LBOZ01000003">
    <property type="protein sequence ID" value="KKP47596.1"/>
    <property type="molecule type" value="Genomic_DNA"/>
</dbReference>
<reference evidence="1 2" key="1">
    <citation type="journal article" date="2015" name="Nature">
        <title>rRNA introns, odd ribosomes, and small enigmatic genomes across a large radiation of phyla.</title>
        <authorList>
            <person name="Brown C.T."/>
            <person name="Hug L.A."/>
            <person name="Thomas B.C."/>
            <person name="Sharon I."/>
            <person name="Castelle C.J."/>
            <person name="Singh A."/>
            <person name="Wilkins M.J."/>
            <person name="Williams K.H."/>
            <person name="Banfield J.F."/>
        </authorList>
    </citation>
    <scope>NUCLEOTIDE SEQUENCE [LARGE SCALE GENOMIC DNA]</scope>
</reference>
<evidence type="ECO:0000313" key="1">
    <source>
        <dbReference type="EMBL" id="KKP47596.1"/>
    </source>
</evidence>
<name>A0A0G0A8J7_9BACT</name>
<comment type="caution">
    <text evidence="1">The sequence shown here is derived from an EMBL/GenBank/DDBJ whole genome shotgun (WGS) entry which is preliminary data.</text>
</comment>
<protein>
    <submittedName>
        <fullName evidence="1">Uncharacterized protein</fullName>
    </submittedName>
</protein>
<accession>A0A0G0A8J7</accession>